<dbReference type="InterPro" id="IPR023696">
    <property type="entry name" value="Ureohydrolase_dom_sf"/>
</dbReference>
<comment type="similarity">
    <text evidence="1">Belongs to the histone deacetylase family.</text>
</comment>
<feature type="non-terminal residue" evidence="3">
    <location>
        <position position="1"/>
    </location>
</feature>
<dbReference type="Gene3D" id="3.40.800.20">
    <property type="entry name" value="Histone deacetylase domain"/>
    <property type="match status" value="1"/>
</dbReference>
<dbReference type="CDD" id="cd09992">
    <property type="entry name" value="HDAC_classII"/>
    <property type="match status" value="1"/>
</dbReference>
<evidence type="ECO:0000259" key="2">
    <source>
        <dbReference type="Pfam" id="PF00850"/>
    </source>
</evidence>
<dbReference type="PANTHER" id="PTHR10625">
    <property type="entry name" value="HISTONE DEACETYLASE HDAC1-RELATED"/>
    <property type="match status" value="1"/>
</dbReference>
<dbReference type="PRINTS" id="PR01270">
    <property type="entry name" value="HDASUPER"/>
</dbReference>
<name>A0A0S8J8D9_UNCT6</name>
<sequence length="281" mass="30413">LGECGLLGRLQTIEPTEADIEWIETIHSHEHVERIRRSAESTVAFLDADTGISRDSYHVARLAVGGVLAAVDAVMHGMIDNAFAAVRPPGHHAERARAMGFCLFNNVAIAAAYLLRYHRLKRVLIVDWDVHHGNGTQAAFYDDPSVLYVSIHQYPHYPGTGGFKERGVGKGLGFTINIPLAAGSGGQEYFEAFESIVRPAAVRFLPEFVLISAGFDAHREDPLAGMELTEGGFAGMTQLLKGIAEKCCQGRIVSALEGGYHLSALARSVESHLRVLMGPPG</sequence>
<dbReference type="PANTHER" id="PTHR10625:SF10">
    <property type="entry name" value="HISTONE DEACETYLASE HDAC1"/>
    <property type="match status" value="1"/>
</dbReference>
<proteinExistence type="inferred from homology"/>
<dbReference type="PATRIC" id="fig|1703773.3.peg.1096"/>
<gene>
    <name evidence="3" type="ORF">AMJ71_10560</name>
</gene>
<accession>A0A0S8J8D9</accession>
<dbReference type="EMBL" id="LJVA01000169">
    <property type="protein sequence ID" value="KPL05882.1"/>
    <property type="molecule type" value="Genomic_DNA"/>
</dbReference>
<dbReference type="InterPro" id="IPR037138">
    <property type="entry name" value="His_deacetylse_dom_sf"/>
</dbReference>
<dbReference type="GO" id="GO:0004407">
    <property type="term" value="F:histone deacetylase activity"/>
    <property type="evidence" value="ECO:0007669"/>
    <property type="project" value="TreeGrafter"/>
</dbReference>
<dbReference type="InterPro" id="IPR000286">
    <property type="entry name" value="HDACs"/>
</dbReference>
<feature type="domain" description="Histone deacetylase" evidence="2">
    <location>
        <begin position="3"/>
        <end position="276"/>
    </location>
</feature>
<dbReference type="Pfam" id="PF00850">
    <property type="entry name" value="Hist_deacetyl"/>
    <property type="match status" value="1"/>
</dbReference>
<protein>
    <submittedName>
        <fullName evidence="3">Histone deacetylase</fullName>
    </submittedName>
</protein>
<comment type="caution">
    <text evidence="3">The sequence shown here is derived from an EMBL/GenBank/DDBJ whole genome shotgun (WGS) entry which is preliminary data.</text>
</comment>
<dbReference type="SUPFAM" id="SSF52768">
    <property type="entry name" value="Arginase/deacetylase"/>
    <property type="match status" value="1"/>
</dbReference>
<organism evidence="3 4">
    <name type="scientific">candidate division TA06 bacterium SM1_40</name>
    <dbReference type="NCBI Taxonomy" id="1703773"/>
    <lineage>
        <taxon>Bacteria</taxon>
        <taxon>Bacteria division TA06</taxon>
    </lineage>
</organism>
<evidence type="ECO:0000256" key="1">
    <source>
        <dbReference type="ARBA" id="ARBA00005947"/>
    </source>
</evidence>
<dbReference type="InterPro" id="IPR023801">
    <property type="entry name" value="His_deacetylse_dom"/>
</dbReference>
<dbReference type="Proteomes" id="UP000051035">
    <property type="component" value="Unassembled WGS sequence"/>
</dbReference>
<dbReference type="AlphaFoldDB" id="A0A0S8J8D9"/>
<reference evidence="3 4" key="1">
    <citation type="journal article" date="2015" name="Microbiome">
        <title>Genomic resolution of linkages in carbon, nitrogen, and sulfur cycling among widespread estuary sediment bacteria.</title>
        <authorList>
            <person name="Baker B.J."/>
            <person name="Lazar C.S."/>
            <person name="Teske A.P."/>
            <person name="Dick G.J."/>
        </authorList>
    </citation>
    <scope>NUCLEOTIDE SEQUENCE [LARGE SCALE GENOMIC DNA]</scope>
    <source>
        <strain evidence="3">SM1_40</strain>
    </source>
</reference>
<dbReference type="GO" id="GO:0040029">
    <property type="term" value="P:epigenetic regulation of gene expression"/>
    <property type="evidence" value="ECO:0007669"/>
    <property type="project" value="TreeGrafter"/>
</dbReference>
<evidence type="ECO:0000313" key="3">
    <source>
        <dbReference type="EMBL" id="KPL05882.1"/>
    </source>
</evidence>
<evidence type="ECO:0000313" key="4">
    <source>
        <dbReference type="Proteomes" id="UP000051035"/>
    </source>
</evidence>